<sequence length="482" mass="53239">MYCISSVEGKTGTTRFEVSSDDGGRRTRSSVERASSVVSLNKVEVTKDNPASKIIVIRKVDRASKPKGVVGSRKKSESFLQTTTSSGEDDFTPVSKISKFYRGVDRETSHRNKPKDESMVPRTNEPKNSKENEAQSDTFTKEVHGMGNANSDQQRSKRRTTYTASQQMEGSLNSTELGNATSKPKTRTVSNINPPHSTEPAGKQPSLKSNAEQKSENKKNSSKVIGPIYNWPGPASRTNRASARASYEPDSICVNLNWSDDEDISDTQSILPRVPVTRPSVATLNEVMEQSRKNTLKTAPLECDMAGDIPLDLNIGQCNMPNAADSSSYGSVTLACLVDSDLEEYRLLRNSIPEGFVGVLLNSTSVRYAFPQNLTWNELCPGVLLSPWHDDRKIRVGYVRIESRTVKRMERSGTHNMIFSVTNGTVVVKSANFNINESGQPYLKSVELFSGCSFIIPPNTMYSLENWSSDEASLLYTVSKED</sequence>
<feature type="compositionally biased region" description="Polar residues" evidence="1">
    <location>
        <begin position="161"/>
        <end position="196"/>
    </location>
</feature>
<feature type="compositionally biased region" description="Low complexity" evidence="1">
    <location>
        <begin position="235"/>
        <end position="244"/>
    </location>
</feature>
<dbReference type="AlphaFoldDB" id="A0A8J2LDQ8"/>
<name>A0A8J2LDQ8_9HEXA</name>
<protein>
    <submittedName>
        <fullName evidence="2">Uncharacterized protein</fullName>
    </submittedName>
</protein>
<evidence type="ECO:0000313" key="2">
    <source>
        <dbReference type="EMBL" id="CAG7820533.1"/>
    </source>
</evidence>
<feature type="region of interest" description="Disordered" evidence="1">
    <location>
        <begin position="64"/>
        <end position="244"/>
    </location>
</feature>
<proteinExistence type="predicted"/>
<reference evidence="2" key="1">
    <citation type="submission" date="2021-06" db="EMBL/GenBank/DDBJ databases">
        <authorList>
            <person name="Hodson N. C."/>
            <person name="Mongue J. A."/>
            <person name="Jaron S. K."/>
        </authorList>
    </citation>
    <scope>NUCLEOTIDE SEQUENCE</scope>
</reference>
<accession>A0A8J2LDQ8</accession>
<evidence type="ECO:0000313" key="3">
    <source>
        <dbReference type="Proteomes" id="UP000708208"/>
    </source>
</evidence>
<dbReference type="Proteomes" id="UP000708208">
    <property type="component" value="Unassembled WGS sequence"/>
</dbReference>
<keyword evidence="3" id="KW-1185">Reference proteome</keyword>
<comment type="caution">
    <text evidence="2">The sequence shown here is derived from an EMBL/GenBank/DDBJ whole genome shotgun (WGS) entry which is preliminary data.</text>
</comment>
<dbReference type="EMBL" id="CAJVCH010481390">
    <property type="protein sequence ID" value="CAG7820533.1"/>
    <property type="molecule type" value="Genomic_DNA"/>
</dbReference>
<feature type="compositionally biased region" description="Basic and acidic residues" evidence="1">
    <location>
        <begin position="22"/>
        <end position="31"/>
    </location>
</feature>
<feature type="region of interest" description="Disordered" evidence="1">
    <location>
        <begin position="13"/>
        <end position="36"/>
    </location>
</feature>
<organism evidence="2 3">
    <name type="scientific">Allacma fusca</name>
    <dbReference type="NCBI Taxonomy" id="39272"/>
    <lineage>
        <taxon>Eukaryota</taxon>
        <taxon>Metazoa</taxon>
        <taxon>Ecdysozoa</taxon>
        <taxon>Arthropoda</taxon>
        <taxon>Hexapoda</taxon>
        <taxon>Collembola</taxon>
        <taxon>Symphypleona</taxon>
        <taxon>Sminthuridae</taxon>
        <taxon>Allacma</taxon>
    </lineage>
</organism>
<evidence type="ECO:0000256" key="1">
    <source>
        <dbReference type="SAM" id="MobiDB-lite"/>
    </source>
</evidence>
<gene>
    <name evidence="2" type="ORF">AFUS01_LOCUS30920</name>
</gene>
<feature type="compositionally biased region" description="Basic and acidic residues" evidence="1">
    <location>
        <begin position="102"/>
        <end position="144"/>
    </location>
</feature>